<feature type="compositionally biased region" description="Basic and acidic residues" evidence="1">
    <location>
        <begin position="74"/>
        <end position="87"/>
    </location>
</feature>
<dbReference type="AlphaFoldDB" id="A0AAV7SEE7"/>
<evidence type="ECO:0000313" key="3">
    <source>
        <dbReference type="Proteomes" id="UP001066276"/>
    </source>
</evidence>
<dbReference type="EMBL" id="JANPWB010000008">
    <property type="protein sequence ID" value="KAJ1162632.1"/>
    <property type="molecule type" value="Genomic_DNA"/>
</dbReference>
<accession>A0AAV7SEE7</accession>
<evidence type="ECO:0000256" key="1">
    <source>
        <dbReference type="SAM" id="MobiDB-lite"/>
    </source>
</evidence>
<organism evidence="2 3">
    <name type="scientific">Pleurodeles waltl</name>
    <name type="common">Iberian ribbed newt</name>
    <dbReference type="NCBI Taxonomy" id="8319"/>
    <lineage>
        <taxon>Eukaryota</taxon>
        <taxon>Metazoa</taxon>
        <taxon>Chordata</taxon>
        <taxon>Craniata</taxon>
        <taxon>Vertebrata</taxon>
        <taxon>Euteleostomi</taxon>
        <taxon>Amphibia</taxon>
        <taxon>Batrachia</taxon>
        <taxon>Caudata</taxon>
        <taxon>Salamandroidea</taxon>
        <taxon>Salamandridae</taxon>
        <taxon>Pleurodelinae</taxon>
        <taxon>Pleurodeles</taxon>
    </lineage>
</organism>
<gene>
    <name evidence="2" type="ORF">NDU88_003100</name>
</gene>
<dbReference type="Proteomes" id="UP001066276">
    <property type="component" value="Chromosome 4_2"/>
</dbReference>
<reference evidence="2" key="1">
    <citation type="journal article" date="2022" name="bioRxiv">
        <title>Sequencing and chromosome-scale assembly of the giantPleurodeles waltlgenome.</title>
        <authorList>
            <person name="Brown T."/>
            <person name="Elewa A."/>
            <person name="Iarovenko S."/>
            <person name="Subramanian E."/>
            <person name="Araus A.J."/>
            <person name="Petzold A."/>
            <person name="Susuki M."/>
            <person name="Suzuki K.-i.T."/>
            <person name="Hayashi T."/>
            <person name="Toyoda A."/>
            <person name="Oliveira C."/>
            <person name="Osipova E."/>
            <person name="Leigh N.D."/>
            <person name="Simon A."/>
            <person name="Yun M.H."/>
        </authorList>
    </citation>
    <scope>NUCLEOTIDE SEQUENCE</scope>
    <source>
        <strain evidence="2">20211129_DDA</strain>
        <tissue evidence="2">Liver</tissue>
    </source>
</reference>
<comment type="caution">
    <text evidence="2">The sequence shown here is derived from an EMBL/GenBank/DDBJ whole genome shotgun (WGS) entry which is preliminary data.</text>
</comment>
<sequence>MKGDSYVKATVGEPTPPENSLAFIVMEEQGVAPFPEHGTFSLRILDQLRMTLYETKPLPRPAQFGAGAHSKTAARKEIPEENKEGRKVLSRGEMGLGTEKVENGNVAGS</sequence>
<proteinExistence type="predicted"/>
<evidence type="ECO:0000313" key="2">
    <source>
        <dbReference type="EMBL" id="KAJ1162632.1"/>
    </source>
</evidence>
<protein>
    <submittedName>
        <fullName evidence="2">Uncharacterized protein</fullName>
    </submittedName>
</protein>
<name>A0AAV7SEE7_PLEWA</name>
<keyword evidence="3" id="KW-1185">Reference proteome</keyword>
<feature type="region of interest" description="Disordered" evidence="1">
    <location>
        <begin position="58"/>
        <end position="109"/>
    </location>
</feature>